<comment type="subcellular location">
    <subcellularLocation>
        <location evidence="1">Cell outer membrane</location>
    </subcellularLocation>
</comment>
<evidence type="ECO:0000256" key="2">
    <source>
        <dbReference type="ARBA" id="ARBA00023136"/>
    </source>
</evidence>
<evidence type="ECO:0000256" key="5">
    <source>
        <dbReference type="SAM" id="SignalP"/>
    </source>
</evidence>
<feature type="signal peptide" evidence="5">
    <location>
        <begin position="1"/>
        <end position="33"/>
    </location>
</feature>
<dbReference type="PRINTS" id="PR01021">
    <property type="entry name" value="OMPADOMAIN"/>
</dbReference>
<reference evidence="7 8" key="1">
    <citation type="submission" date="2021-11" db="EMBL/GenBank/DDBJ databases">
        <authorList>
            <person name="Liang Q."/>
            <person name="Mou H."/>
            <person name="Liu Z."/>
        </authorList>
    </citation>
    <scope>NUCLEOTIDE SEQUENCE [LARGE SCALE GENOMIC DNA]</scope>
    <source>
        <strain evidence="7 8">CHU3</strain>
    </source>
</reference>
<evidence type="ECO:0000259" key="6">
    <source>
        <dbReference type="PROSITE" id="PS51123"/>
    </source>
</evidence>
<dbReference type="InterPro" id="IPR006665">
    <property type="entry name" value="OmpA-like"/>
</dbReference>
<keyword evidence="8" id="KW-1185">Reference proteome</keyword>
<evidence type="ECO:0000313" key="8">
    <source>
        <dbReference type="Proteomes" id="UP001209701"/>
    </source>
</evidence>
<dbReference type="SUPFAM" id="SSF103088">
    <property type="entry name" value="OmpA-like"/>
    <property type="match status" value="1"/>
</dbReference>
<protein>
    <submittedName>
        <fullName evidence="7">OmpA family protein</fullName>
    </submittedName>
</protein>
<dbReference type="PANTHER" id="PTHR30329">
    <property type="entry name" value="STATOR ELEMENT OF FLAGELLAR MOTOR COMPLEX"/>
    <property type="match status" value="1"/>
</dbReference>
<dbReference type="PRINTS" id="PR01023">
    <property type="entry name" value="NAFLGMOTY"/>
</dbReference>
<evidence type="ECO:0000256" key="3">
    <source>
        <dbReference type="ARBA" id="ARBA00023237"/>
    </source>
</evidence>
<dbReference type="PROSITE" id="PS51123">
    <property type="entry name" value="OMPA_2"/>
    <property type="match status" value="1"/>
</dbReference>
<evidence type="ECO:0000313" key="7">
    <source>
        <dbReference type="EMBL" id="MCV2371086.1"/>
    </source>
</evidence>
<dbReference type="InterPro" id="IPR006664">
    <property type="entry name" value="OMP_bac"/>
</dbReference>
<accession>A0ABT2YMD6</accession>
<sequence>MQRQNLHPSLKANKQAGLLACLAAVAGCLSGCANMDPQQQSTAQGAAIGAVAGAIIGSATGGKAGTGAAIGAVAGAVGGNLWSKHMEDKRRAMEQATVGTGVQVTRTADNQLKLQVPSDISFATGSAALEPRLRPVLEAFANGLEREHASTKIRIVGHTDNTGNDAINDPLSLRRAESVRSFLEDRGIKGERIEVAGRGAREPLVANDSAEDRARNRRVEIFLREVQASNGY</sequence>
<dbReference type="InterPro" id="IPR039567">
    <property type="entry name" value="Gly-zipper"/>
</dbReference>
<keyword evidence="2 4" id="KW-0472">Membrane</keyword>
<feature type="chain" id="PRO_5045367392" evidence="5">
    <location>
        <begin position="34"/>
        <end position="232"/>
    </location>
</feature>
<dbReference type="CDD" id="cd07185">
    <property type="entry name" value="OmpA_C-like"/>
    <property type="match status" value="1"/>
</dbReference>
<dbReference type="Pfam" id="PF00691">
    <property type="entry name" value="OmpA"/>
    <property type="match status" value="1"/>
</dbReference>
<evidence type="ECO:0000256" key="4">
    <source>
        <dbReference type="PROSITE-ProRule" id="PRU00473"/>
    </source>
</evidence>
<name>A0ABT2YMD6_9BURK</name>
<keyword evidence="5" id="KW-0732">Signal</keyword>
<dbReference type="RefSeq" id="WP_263573666.1">
    <property type="nucleotide sequence ID" value="NZ_JAJIRN010000012.1"/>
</dbReference>
<comment type="caution">
    <text evidence="7">The sequence shown here is derived from an EMBL/GenBank/DDBJ whole genome shotgun (WGS) entry which is preliminary data.</text>
</comment>
<organism evidence="7 8">
    <name type="scientific">Roseateles oligotrophus</name>
    <dbReference type="NCBI Taxonomy" id="1769250"/>
    <lineage>
        <taxon>Bacteria</taxon>
        <taxon>Pseudomonadati</taxon>
        <taxon>Pseudomonadota</taxon>
        <taxon>Betaproteobacteria</taxon>
        <taxon>Burkholderiales</taxon>
        <taxon>Sphaerotilaceae</taxon>
        <taxon>Roseateles</taxon>
    </lineage>
</organism>
<dbReference type="InterPro" id="IPR050330">
    <property type="entry name" value="Bact_OuterMem_StrucFunc"/>
</dbReference>
<dbReference type="EMBL" id="JAJIRN010000012">
    <property type="protein sequence ID" value="MCV2371086.1"/>
    <property type="molecule type" value="Genomic_DNA"/>
</dbReference>
<dbReference type="Gene3D" id="3.30.1330.60">
    <property type="entry name" value="OmpA-like domain"/>
    <property type="match status" value="1"/>
</dbReference>
<dbReference type="Proteomes" id="UP001209701">
    <property type="component" value="Unassembled WGS sequence"/>
</dbReference>
<dbReference type="PANTHER" id="PTHR30329:SF21">
    <property type="entry name" value="LIPOPROTEIN YIAD-RELATED"/>
    <property type="match status" value="1"/>
</dbReference>
<keyword evidence="3" id="KW-0998">Cell outer membrane</keyword>
<dbReference type="Pfam" id="PF13488">
    <property type="entry name" value="Gly-zipper_Omp"/>
    <property type="match status" value="1"/>
</dbReference>
<evidence type="ECO:0000256" key="1">
    <source>
        <dbReference type="ARBA" id="ARBA00004442"/>
    </source>
</evidence>
<dbReference type="PROSITE" id="PS51257">
    <property type="entry name" value="PROKAR_LIPOPROTEIN"/>
    <property type="match status" value="1"/>
</dbReference>
<proteinExistence type="predicted"/>
<dbReference type="InterPro" id="IPR036737">
    <property type="entry name" value="OmpA-like_sf"/>
</dbReference>
<feature type="domain" description="OmpA-like" evidence="6">
    <location>
        <begin position="109"/>
        <end position="227"/>
    </location>
</feature>
<gene>
    <name evidence="7" type="ORF">LNV07_23605</name>
</gene>